<keyword evidence="2" id="KW-1185">Reference proteome</keyword>
<protein>
    <submittedName>
        <fullName evidence="1">Uncharacterized protein</fullName>
    </submittedName>
</protein>
<name>A0A395N7T6_TRIAR</name>
<reference evidence="1 2" key="1">
    <citation type="journal article" date="2018" name="PLoS Pathog.">
        <title>Evolution of structural diversity of trichothecenes, a family of toxins produced by plant pathogenic and entomopathogenic fungi.</title>
        <authorList>
            <person name="Proctor R.H."/>
            <person name="McCormick S.P."/>
            <person name="Kim H.S."/>
            <person name="Cardoza R.E."/>
            <person name="Stanley A.M."/>
            <person name="Lindo L."/>
            <person name="Kelly A."/>
            <person name="Brown D.W."/>
            <person name="Lee T."/>
            <person name="Vaughan M.M."/>
            <person name="Alexander N.J."/>
            <person name="Busman M."/>
            <person name="Gutierrez S."/>
        </authorList>
    </citation>
    <scope>NUCLEOTIDE SEQUENCE [LARGE SCALE GENOMIC DNA]</scope>
    <source>
        <strain evidence="1 2">IBT 40837</strain>
    </source>
</reference>
<dbReference type="Proteomes" id="UP000266272">
    <property type="component" value="Unassembled WGS sequence"/>
</dbReference>
<evidence type="ECO:0000313" key="2">
    <source>
        <dbReference type="Proteomes" id="UP000266272"/>
    </source>
</evidence>
<dbReference type="AlphaFoldDB" id="A0A395N7T6"/>
<organism evidence="1 2">
    <name type="scientific">Trichoderma arundinaceum</name>
    <dbReference type="NCBI Taxonomy" id="490622"/>
    <lineage>
        <taxon>Eukaryota</taxon>
        <taxon>Fungi</taxon>
        <taxon>Dikarya</taxon>
        <taxon>Ascomycota</taxon>
        <taxon>Pezizomycotina</taxon>
        <taxon>Sordariomycetes</taxon>
        <taxon>Hypocreomycetidae</taxon>
        <taxon>Hypocreales</taxon>
        <taxon>Hypocreaceae</taxon>
        <taxon>Trichoderma</taxon>
    </lineage>
</organism>
<comment type="caution">
    <text evidence="1">The sequence shown here is derived from an EMBL/GenBank/DDBJ whole genome shotgun (WGS) entry which is preliminary data.</text>
</comment>
<sequence>AARLVPLALNSPRLCWESHSVHPETYARADYRASFAPNNSTQLPSLVQATRGPPERLGSRIYTPLLTLLVGHDSPPPGVALFLPAARDLN</sequence>
<feature type="non-terminal residue" evidence="1">
    <location>
        <position position="1"/>
    </location>
</feature>
<proteinExistence type="predicted"/>
<accession>A0A395N7T6</accession>
<gene>
    <name evidence="1" type="ORF">TARUN_10172</name>
</gene>
<dbReference type="EMBL" id="PXOA01000992">
    <property type="protein sequence ID" value="RFU72089.1"/>
    <property type="molecule type" value="Genomic_DNA"/>
</dbReference>
<evidence type="ECO:0000313" key="1">
    <source>
        <dbReference type="EMBL" id="RFU72089.1"/>
    </source>
</evidence>